<dbReference type="Pfam" id="PF19040">
    <property type="entry name" value="SGNH"/>
    <property type="match status" value="1"/>
</dbReference>
<comment type="caution">
    <text evidence="2">The sequence shown here is derived from an EMBL/GenBank/DDBJ whole genome shotgun (WGS) entry which is preliminary data.</text>
</comment>
<gene>
    <name evidence="2" type="ORF">AUC70_03165</name>
</gene>
<name>A0A1E3VRG4_9HYPH</name>
<evidence type="ECO:0000313" key="3">
    <source>
        <dbReference type="Proteomes" id="UP000094172"/>
    </source>
</evidence>
<proteinExistence type="predicted"/>
<dbReference type="EMBL" id="LPWE01000010">
    <property type="protein sequence ID" value="ODR95871.1"/>
    <property type="molecule type" value="Genomic_DNA"/>
</dbReference>
<evidence type="ECO:0000259" key="1">
    <source>
        <dbReference type="Pfam" id="PF19040"/>
    </source>
</evidence>
<dbReference type="STRING" id="1774970.AUC70_03165"/>
<protein>
    <recommendedName>
        <fullName evidence="1">SGNH domain-containing protein</fullName>
    </recommendedName>
</protein>
<keyword evidence="3" id="KW-1185">Reference proteome</keyword>
<organism evidence="2 3">
    <name type="scientific">Methyloceanibacter stevinii</name>
    <dbReference type="NCBI Taxonomy" id="1774970"/>
    <lineage>
        <taxon>Bacteria</taxon>
        <taxon>Pseudomonadati</taxon>
        <taxon>Pseudomonadota</taxon>
        <taxon>Alphaproteobacteria</taxon>
        <taxon>Hyphomicrobiales</taxon>
        <taxon>Hyphomicrobiaceae</taxon>
        <taxon>Methyloceanibacter</taxon>
    </lineage>
</organism>
<sequence>METDRNIKEQLKEVIDPIPQAERDTFLAGLKLEVNYGEQLGRADWERDMIETLAKREGIEAVDPLRLFCRPSRDSCAVNEGTSFFITDQSHYSRAAAYRIVHAIEQKLETAQWLGVATSAQ</sequence>
<reference evidence="2 3" key="1">
    <citation type="journal article" date="2016" name="Environ. Microbiol.">
        <title>New Methyloceanibacter diversity from North Sea sediments includes methanotroph containing solely the soluble methane monooxygenase.</title>
        <authorList>
            <person name="Vekeman B."/>
            <person name="Kerckhof F.M."/>
            <person name="Cremers G."/>
            <person name="de Vos P."/>
            <person name="Vandamme P."/>
            <person name="Boon N."/>
            <person name="Op den Camp H.J."/>
            <person name="Heylen K."/>
        </authorList>
    </citation>
    <scope>NUCLEOTIDE SEQUENCE [LARGE SCALE GENOMIC DNA]</scope>
    <source>
        <strain evidence="2 3">R-67176</strain>
    </source>
</reference>
<dbReference type="InterPro" id="IPR043968">
    <property type="entry name" value="SGNH"/>
</dbReference>
<accession>A0A1E3VRG4</accession>
<evidence type="ECO:0000313" key="2">
    <source>
        <dbReference type="EMBL" id="ODR95871.1"/>
    </source>
</evidence>
<dbReference type="AlphaFoldDB" id="A0A1E3VRG4"/>
<feature type="domain" description="SGNH" evidence="1">
    <location>
        <begin position="14"/>
        <end position="106"/>
    </location>
</feature>
<dbReference type="Proteomes" id="UP000094172">
    <property type="component" value="Unassembled WGS sequence"/>
</dbReference>